<proteinExistence type="predicted"/>
<evidence type="ECO:0000313" key="1">
    <source>
        <dbReference type="EMBL" id="KAI8540382.1"/>
    </source>
</evidence>
<comment type="caution">
    <text evidence="1">The sequence shown here is derived from an EMBL/GenBank/DDBJ whole genome shotgun (WGS) entry which is preliminary data.</text>
</comment>
<accession>A0ACC0MHB7</accession>
<reference evidence="1" key="1">
    <citation type="submission" date="2022-02" db="EMBL/GenBank/DDBJ databases">
        <title>Plant Genome Project.</title>
        <authorList>
            <person name="Zhang R.-G."/>
        </authorList>
    </citation>
    <scope>NUCLEOTIDE SEQUENCE</scope>
    <source>
        <strain evidence="1">AT1</strain>
    </source>
</reference>
<organism evidence="1 2">
    <name type="scientific">Rhododendron molle</name>
    <name type="common">Chinese azalea</name>
    <name type="synonym">Azalea mollis</name>
    <dbReference type="NCBI Taxonomy" id="49168"/>
    <lineage>
        <taxon>Eukaryota</taxon>
        <taxon>Viridiplantae</taxon>
        <taxon>Streptophyta</taxon>
        <taxon>Embryophyta</taxon>
        <taxon>Tracheophyta</taxon>
        <taxon>Spermatophyta</taxon>
        <taxon>Magnoliopsida</taxon>
        <taxon>eudicotyledons</taxon>
        <taxon>Gunneridae</taxon>
        <taxon>Pentapetalae</taxon>
        <taxon>asterids</taxon>
        <taxon>Ericales</taxon>
        <taxon>Ericaceae</taxon>
        <taxon>Ericoideae</taxon>
        <taxon>Rhodoreae</taxon>
        <taxon>Rhododendron</taxon>
    </lineage>
</organism>
<sequence length="257" mass="28484">MSGGVGPISDIRLPKEEEEEIEEVEHKQHQDFKTLLSKKQSTANPAVRGGGGYFTFRQLNALAPAVVLAASGMVGVEDFAFVLFSLVYIHLISRIAFPILSPNAESPVFASNNKILGIYVSVGALVGLFLPIVYIFEGIFEGDKEGIKAAAPHVFLLASQVFMEGVTFSGRFSIPVRAFVPVFYNSRRIFTIAEWLRAEISKVDEQHSGGEWRLYVGRGLAIANLAFWSFNLFGFLLPVYLPKAFKKYYSEGYKGKE</sequence>
<name>A0ACC0MHB7_RHOML</name>
<dbReference type="Proteomes" id="UP001062846">
    <property type="component" value="Chromosome 9"/>
</dbReference>
<gene>
    <name evidence="1" type="ORF">RHMOL_Rhmol09G0259200</name>
</gene>
<protein>
    <submittedName>
        <fullName evidence="1">Uncharacterized protein</fullName>
    </submittedName>
</protein>
<evidence type="ECO:0000313" key="2">
    <source>
        <dbReference type="Proteomes" id="UP001062846"/>
    </source>
</evidence>
<dbReference type="EMBL" id="CM046396">
    <property type="protein sequence ID" value="KAI8540382.1"/>
    <property type="molecule type" value="Genomic_DNA"/>
</dbReference>
<keyword evidence="2" id="KW-1185">Reference proteome</keyword>